<dbReference type="AlphaFoldDB" id="A0A0F8WQ48"/>
<name>A0A0F8WQ48_9ZZZZ</name>
<proteinExistence type="predicted"/>
<sequence length="71" mass="8140">MATNKSQGPPPRHRLADFAEDVIKAKGDWVQLDIEDKDKRNVYTQALKHIGQEYAEVTQVKDVLYGRLKES</sequence>
<organism evidence="1">
    <name type="scientific">marine sediment metagenome</name>
    <dbReference type="NCBI Taxonomy" id="412755"/>
    <lineage>
        <taxon>unclassified sequences</taxon>
        <taxon>metagenomes</taxon>
        <taxon>ecological metagenomes</taxon>
    </lineage>
</organism>
<accession>A0A0F8WQ48</accession>
<evidence type="ECO:0000313" key="1">
    <source>
        <dbReference type="EMBL" id="KKK59047.1"/>
    </source>
</evidence>
<dbReference type="EMBL" id="LAZR01063669">
    <property type="protein sequence ID" value="KKK59047.1"/>
    <property type="molecule type" value="Genomic_DNA"/>
</dbReference>
<reference evidence="1" key="1">
    <citation type="journal article" date="2015" name="Nature">
        <title>Complex archaea that bridge the gap between prokaryotes and eukaryotes.</title>
        <authorList>
            <person name="Spang A."/>
            <person name="Saw J.H."/>
            <person name="Jorgensen S.L."/>
            <person name="Zaremba-Niedzwiedzka K."/>
            <person name="Martijn J."/>
            <person name="Lind A.E."/>
            <person name="van Eijk R."/>
            <person name="Schleper C."/>
            <person name="Guy L."/>
            <person name="Ettema T.J."/>
        </authorList>
    </citation>
    <scope>NUCLEOTIDE SEQUENCE</scope>
</reference>
<protein>
    <submittedName>
        <fullName evidence="1">Uncharacterized protein</fullName>
    </submittedName>
</protein>
<comment type="caution">
    <text evidence="1">The sequence shown here is derived from an EMBL/GenBank/DDBJ whole genome shotgun (WGS) entry which is preliminary data.</text>
</comment>
<gene>
    <name evidence="1" type="ORF">LCGC14_3038300</name>
</gene>